<feature type="signal peptide" evidence="2">
    <location>
        <begin position="1"/>
        <end position="19"/>
    </location>
</feature>
<evidence type="ECO:0000313" key="3">
    <source>
        <dbReference type="EMBL" id="MEM5292236.1"/>
    </source>
</evidence>
<evidence type="ECO:0000313" key="4">
    <source>
        <dbReference type="Proteomes" id="UP001494588"/>
    </source>
</evidence>
<keyword evidence="4" id="KW-1185">Reference proteome</keyword>
<feature type="compositionally biased region" description="Basic and acidic residues" evidence="1">
    <location>
        <begin position="38"/>
        <end position="57"/>
    </location>
</feature>
<dbReference type="Proteomes" id="UP001494588">
    <property type="component" value="Unassembled WGS sequence"/>
</dbReference>
<dbReference type="PROSITE" id="PS51257">
    <property type="entry name" value="PROKAR_LIPOPROTEIN"/>
    <property type="match status" value="1"/>
</dbReference>
<gene>
    <name evidence="3" type="ORF">V4C55_41825</name>
</gene>
<feature type="chain" id="PRO_5046749095" evidence="2">
    <location>
        <begin position="20"/>
        <end position="115"/>
    </location>
</feature>
<feature type="compositionally biased region" description="Basic and acidic residues" evidence="1">
    <location>
        <begin position="104"/>
        <end position="115"/>
    </location>
</feature>
<feature type="compositionally biased region" description="Low complexity" evidence="1">
    <location>
        <begin position="68"/>
        <end position="86"/>
    </location>
</feature>
<evidence type="ECO:0000256" key="2">
    <source>
        <dbReference type="SAM" id="SignalP"/>
    </source>
</evidence>
<sequence>MKAVICGLAALITVAAACAGERYVEIWNPPEARGAAGGHHDQPSRKGSNHEKTAERMAHRHSPRRVVAHAPVSAAPVRAASQASRPTFDDIPRQLTPEGNVLRVDGRTMRAEVER</sequence>
<evidence type="ECO:0000256" key="1">
    <source>
        <dbReference type="SAM" id="MobiDB-lite"/>
    </source>
</evidence>
<feature type="compositionally biased region" description="Basic residues" evidence="1">
    <location>
        <begin position="58"/>
        <end position="67"/>
    </location>
</feature>
<organism evidence="3 4">
    <name type="scientific">Paraburkholderia sabiae</name>
    <dbReference type="NCBI Taxonomy" id="273251"/>
    <lineage>
        <taxon>Bacteria</taxon>
        <taxon>Pseudomonadati</taxon>
        <taxon>Pseudomonadota</taxon>
        <taxon>Betaproteobacteria</taxon>
        <taxon>Burkholderiales</taxon>
        <taxon>Burkholderiaceae</taxon>
        <taxon>Paraburkholderia</taxon>
    </lineage>
</organism>
<name>A0ABU9QRZ6_9BURK</name>
<protein>
    <submittedName>
        <fullName evidence="3">Uncharacterized protein</fullName>
    </submittedName>
</protein>
<dbReference type="EMBL" id="JAZHGC010000077">
    <property type="protein sequence ID" value="MEM5292236.1"/>
    <property type="molecule type" value="Genomic_DNA"/>
</dbReference>
<comment type="caution">
    <text evidence="3">The sequence shown here is derived from an EMBL/GenBank/DDBJ whole genome shotgun (WGS) entry which is preliminary data.</text>
</comment>
<proteinExistence type="predicted"/>
<reference evidence="3 4" key="1">
    <citation type="submission" date="2024-01" db="EMBL/GenBank/DDBJ databases">
        <title>The diversity of rhizobia nodulating Mimosa spp. in eleven states of Brazil covering several biomes is determined by host plant, location, and edaphic factors.</title>
        <authorList>
            <person name="Rouws L."/>
            <person name="Barauna A."/>
            <person name="Beukes C."/>
            <person name="De Faria S.M."/>
            <person name="Gross E."/>
            <person name="Dos Reis Junior F.B."/>
            <person name="Simon M."/>
            <person name="Maluk M."/>
            <person name="Odee D.W."/>
            <person name="Kenicer G."/>
            <person name="Young J.P.W."/>
            <person name="Reis V.M."/>
            <person name="Zilli J."/>
            <person name="James E.K."/>
        </authorList>
    </citation>
    <scope>NUCLEOTIDE SEQUENCE [LARGE SCALE GENOMIC DNA]</scope>
    <source>
        <strain evidence="3 4">JPY77</strain>
    </source>
</reference>
<dbReference type="RefSeq" id="WP_233472193.1">
    <property type="nucleotide sequence ID" value="NZ_CAJHCS010000059.1"/>
</dbReference>
<keyword evidence="2" id="KW-0732">Signal</keyword>
<feature type="region of interest" description="Disordered" evidence="1">
    <location>
        <begin position="31"/>
        <end position="115"/>
    </location>
</feature>
<accession>A0ABU9QRZ6</accession>